<organism evidence="2 3">
    <name type="scientific">Dactylosporangium darangshiense</name>
    <dbReference type="NCBI Taxonomy" id="579108"/>
    <lineage>
        <taxon>Bacteria</taxon>
        <taxon>Bacillati</taxon>
        <taxon>Actinomycetota</taxon>
        <taxon>Actinomycetes</taxon>
        <taxon>Micromonosporales</taxon>
        <taxon>Micromonosporaceae</taxon>
        <taxon>Dactylosporangium</taxon>
    </lineage>
</organism>
<gene>
    <name evidence="2" type="ORF">GCM10022255_026740</name>
</gene>
<reference evidence="3" key="1">
    <citation type="journal article" date="2019" name="Int. J. Syst. Evol. Microbiol.">
        <title>The Global Catalogue of Microorganisms (GCM) 10K type strain sequencing project: providing services to taxonomists for standard genome sequencing and annotation.</title>
        <authorList>
            <consortium name="The Broad Institute Genomics Platform"/>
            <consortium name="The Broad Institute Genome Sequencing Center for Infectious Disease"/>
            <person name="Wu L."/>
            <person name="Ma J."/>
        </authorList>
    </citation>
    <scope>NUCLEOTIDE SEQUENCE [LARGE SCALE GENOMIC DNA]</scope>
    <source>
        <strain evidence="3">JCM 17441</strain>
    </source>
</reference>
<accession>A0ABP8D666</accession>
<dbReference type="EMBL" id="BAABAT010000005">
    <property type="protein sequence ID" value="GAA4248103.1"/>
    <property type="molecule type" value="Genomic_DNA"/>
</dbReference>
<keyword evidence="3" id="KW-1185">Reference proteome</keyword>
<protein>
    <submittedName>
        <fullName evidence="2">Uncharacterized protein</fullName>
    </submittedName>
</protein>
<evidence type="ECO:0000313" key="3">
    <source>
        <dbReference type="Proteomes" id="UP001500620"/>
    </source>
</evidence>
<proteinExistence type="predicted"/>
<feature type="compositionally biased region" description="Low complexity" evidence="1">
    <location>
        <begin position="70"/>
        <end position="92"/>
    </location>
</feature>
<sequence length="92" mass="9066">MLGAATLVYGALVATSLVGGPLKPQQLLPFPDLVNNLPMVDPQPTAAKPGAKNIPGENRPVGSGAKKINTATPTATSTTAPAVGPTSAAPTP</sequence>
<comment type="caution">
    <text evidence="2">The sequence shown here is derived from an EMBL/GenBank/DDBJ whole genome shotgun (WGS) entry which is preliminary data.</text>
</comment>
<feature type="region of interest" description="Disordered" evidence="1">
    <location>
        <begin position="41"/>
        <end position="92"/>
    </location>
</feature>
<dbReference type="Proteomes" id="UP001500620">
    <property type="component" value="Unassembled WGS sequence"/>
</dbReference>
<evidence type="ECO:0000313" key="2">
    <source>
        <dbReference type="EMBL" id="GAA4248103.1"/>
    </source>
</evidence>
<evidence type="ECO:0000256" key="1">
    <source>
        <dbReference type="SAM" id="MobiDB-lite"/>
    </source>
</evidence>
<name>A0ABP8D666_9ACTN</name>